<dbReference type="InterPro" id="IPR037682">
    <property type="entry name" value="TonB_C"/>
</dbReference>
<dbReference type="Proteomes" id="UP000516093">
    <property type="component" value="Chromosome"/>
</dbReference>
<dbReference type="GO" id="GO:0055085">
    <property type="term" value="P:transmembrane transport"/>
    <property type="evidence" value="ECO:0007669"/>
    <property type="project" value="InterPro"/>
</dbReference>
<dbReference type="KEGG" id="hqi:H9L05_08495"/>
<keyword evidence="3" id="KW-1185">Reference proteome</keyword>
<protein>
    <submittedName>
        <fullName evidence="2">Energy transducer TonB</fullName>
    </submittedName>
</protein>
<sequence>MAQGSTSTKPILESQYNECTKAYTYVENMPTYLGGNTKNLISDLAREFQVASTKAGCSPPSPVFVRFTVDSNGAICNVASVNNSENTPHPKLSAACEAALVAAANKLPRFKPGMQNGRRVAVSYTLKLASAQ</sequence>
<dbReference type="Pfam" id="PF03544">
    <property type="entry name" value="TonB_C"/>
    <property type="match status" value="1"/>
</dbReference>
<gene>
    <name evidence="2" type="ORF">H9L05_08495</name>
</gene>
<dbReference type="Gene3D" id="3.30.1150.10">
    <property type="match status" value="1"/>
</dbReference>
<name>A0A7H0GZ63_9BACT</name>
<dbReference type="SUPFAM" id="SSF74653">
    <property type="entry name" value="TolA/TonB C-terminal domain"/>
    <property type="match status" value="1"/>
</dbReference>
<accession>A0A7H0GZ63</accession>
<proteinExistence type="predicted"/>
<dbReference type="AlphaFoldDB" id="A0A7H0GZ63"/>
<evidence type="ECO:0000313" key="2">
    <source>
        <dbReference type="EMBL" id="QNP53579.1"/>
    </source>
</evidence>
<feature type="domain" description="TonB C-terminal" evidence="1">
    <location>
        <begin position="63"/>
        <end position="127"/>
    </location>
</feature>
<organism evidence="2 3">
    <name type="scientific">Hymenobacter qilianensis</name>
    <dbReference type="NCBI Taxonomy" id="1385715"/>
    <lineage>
        <taxon>Bacteria</taxon>
        <taxon>Pseudomonadati</taxon>
        <taxon>Bacteroidota</taxon>
        <taxon>Cytophagia</taxon>
        <taxon>Cytophagales</taxon>
        <taxon>Hymenobacteraceae</taxon>
        <taxon>Hymenobacter</taxon>
    </lineage>
</organism>
<reference evidence="2 3" key="1">
    <citation type="submission" date="2020-08" db="EMBL/GenBank/DDBJ databases">
        <title>Genome sequence of Hymenobacter qilianensis JCM 19763T.</title>
        <authorList>
            <person name="Hyun D.-W."/>
            <person name="Bae J.-W."/>
        </authorList>
    </citation>
    <scope>NUCLEOTIDE SEQUENCE [LARGE SCALE GENOMIC DNA]</scope>
    <source>
        <strain evidence="2 3">JCM 19763</strain>
    </source>
</reference>
<dbReference type="EMBL" id="CP060784">
    <property type="protein sequence ID" value="QNP53579.1"/>
    <property type="molecule type" value="Genomic_DNA"/>
</dbReference>
<evidence type="ECO:0000313" key="3">
    <source>
        <dbReference type="Proteomes" id="UP000516093"/>
    </source>
</evidence>
<evidence type="ECO:0000259" key="1">
    <source>
        <dbReference type="Pfam" id="PF03544"/>
    </source>
</evidence>